<name>A0A819BFK4_9BILA</name>
<evidence type="ECO:0000256" key="1">
    <source>
        <dbReference type="ARBA" id="ARBA00004123"/>
    </source>
</evidence>
<gene>
    <name evidence="10" type="ORF">JBS370_LOCUS15276</name>
</gene>
<dbReference type="GO" id="GO:0003910">
    <property type="term" value="F:DNA ligase (ATP) activity"/>
    <property type="evidence" value="ECO:0007669"/>
    <property type="project" value="TreeGrafter"/>
</dbReference>
<dbReference type="InterPro" id="IPR036957">
    <property type="entry name" value="Znf_PARP_sf"/>
</dbReference>
<dbReference type="Pfam" id="PF00645">
    <property type="entry name" value="zf-PARP"/>
    <property type="match status" value="1"/>
</dbReference>
<evidence type="ECO:0000313" key="11">
    <source>
        <dbReference type="Proteomes" id="UP000663836"/>
    </source>
</evidence>
<dbReference type="GO" id="GO:0006302">
    <property type="term" value="P:double-strand break repair"/>
    <property type="evidence" value="ECO:0007669"/>
    <property type="project" value="TreeGrafter"/>
</dbReference>
<proteinExistence type="inferred from homology"/>
<evidence type="ECO:0000256" key="4">
    <source>
        <dbReference type="ARBA" id="ARBA00022723"/>
    </source>
</evidence>
<dbReference type="PANTHER" id="PTHR45674:SF9">
    <property type="entry name" value="DNA LIGASE 3"/>
    <property type="match status" value="1"/>
</dbReference>
<accession>A0A819BFK4</accession>
<keyword evidence="5" id="KW-0863">Zinc-finger</keyword>
<feature type="compositionally biased region" description="Low complexity" evidence="8">
    <location>
        <begin position="118"/>
        <end position="153"/>
    </location>
</feature>
<feature type="region of interest" description="Disordered" evidence="8">
    <location>
        <begin position="100"/>
        <end position="182"/>
    </location>
</feature>
<evidence type="ECO:0000256" key="8">
    <source>
        <dbReference type="SAM" id="MobiDB-lite"/>
    </source>
</evidence>
<dbReference type="Gene3D" id="3.30.1740.10">
    <property type="entry name" value="Zinc finger, PARP-type"/>
    <property type="match status" value="1"/>
</dbReference>
<keyword evidence="4" id="KW-0479">Metal-binding</keyword>
<dbReference type="Proteomes" id="UP000663836">
    <property type="component" value="Unassembled WGS sequence"/>
</dbReference>
<evidence type="ECO:0000256" key="7">
    <source>
        <dbReference type="ARBA" id="ARBA00023242"/>
    </source>
</evidence>
<evidence type="ECO:0000256" key="6">
    <source>
        <dbReference type="ARBA" id="ARBA00022833"/>
    </source>
</evidence>
<dbReference type="SMART" id="SM01336">
    <property type="entry name" value="zf-PARP"/>
    <property type="match status" value="1"/>
</dbReference>
<feature type="domain" description="PARP-type" evidence="9">
    <location>
        <begin position="9"/>
        <end position="94"/>
    </location>
</feature>
<dbReference type="GO" id="GO:0006273">
    <property type="term" value="P:lagging strand elongation"/>
    <property type="evidence" value="ECO:0007669"/>
    <property type="project" value="TreeGrafter"/>
</dbReference>
<evidence type="ECO:0000259" key="9">
    <source>
        <dbReference type="SMART" id="SM01336"/>
    </source>
</evidence>
<organism evidence="10 11">
    <name type="scientific">Rotaria sordida</name>
    <dbReference type="NCBI Taxonomy" id="392033"/>
    <lineage>
        <taxon>Eukaryota</taxon>
        <taxon>Metazoa</taxon>
        <taxon>Spiralia</taxon>
        <taxon>Gnathifera</taxon>
        <taxon>Rotifera</taxon>
        <taxon>Eurotatoria</taxon>
        <taxon>Bdelloidea</taxon>
        <taxon>Philodinida</taxon>
        <taxon>Philodinidae</taxon>
        <taxon>Rotaria</taxon>
    </lineage>
</organism>
<keyword evidence="6" id="KW-0862">Zinc</keyword>
<evidence type="ECO:0000256" key="3">
    <source>
        <dbReference type="ARBA" id="ARBA00022598"/>
    </source>
</evidence>
<dbReference type="GO" id="GO:0003677">
    <property type="term" value="F:DNA binding"/>
    <property type="evidence" value="ECO:0007669"/>
    <property type="project" value="InterPro"/>
</dbReference>
<dbReference type="GO" id="GO:0008270">
    <property type="term" value="F:zinc ion binding"/>
    <property type="evidence" value="ECO:0007669"/>
    <property type="project" value="UniProtKB-KW"/>
</dbReference>
<comment type="subcellular location">
    <subcellularLocation>
        <location evidence="1">Nucleus</location>
    </subcellularLocation>
</comment>
<dbReference type="PANTHER" id="PTHR45674">
    <property type="entry name" value="DNA LIGASE 1/3 FAMILY MEMBER"/>
    <property type="match status" value="1"/>
</dbReference>
<comment type="caution">
    <text evidence="10">The sequence shown here is derived from an EMBL/GenBank/DDBJ whole genome shotgun (WGS) entry which is preliminary data.</text>
</comment>
<dbReference type="InterPro" id="IPR001510">
    <property type="entry name" value="Znf_PARP"/>
</dbReference>
<evidence type="ECO:0000256" key="2">
    <source>
        <dbReference type="ARBA" id="ARBA00007572"/>
    </source>
</evidence>
<evidence type="ECO:0000313" key="10">
    <source>
        <dbReference type="EMBL" id="CAF3800514.1"/>
    </source>
</evidence>
<comment type="similarity">
    <text evidence="2">Belongs to the ATP-dependent DNA ligase family.</text>
</comment>
<dbReference type="GO" id="GO:0070421">
    <property type="term" value="C:DNA ligase III-XRCC1 complex"/>
    <property type="evidence" value="ECO:0007669"/>
    <property type="project" value="TreeGrafter"/>
</dbReference>
<dbReference type="AlphaFoldDB" id="A0A819BFK4"/>
<dbReference type="SUPFAM" id="SSF57716">
    <property type="entry name" value="Glucocorticoid receptor-like (DNA-binding domain)"/>
    <property type="match status" value="1"/>
</dbReference>
<keyword evidence="7" id="KW-0539">Nucleus</keyword>
<feature type="non-terminal residue" evidence="10">
    <location>
        <position position="252"/>
    </location>
</feature>
<sequence>MAEHRYSVDYAKLGTSACKKCKAKIAKGEIRIAKLTPSPFSEGDMMKIYHHVQCIFDSFLHARATTKIIESSTDLDGWLNISPLDREIILEHIKRVQEAKANKTTTTTTKSPTKKPTKSVASPTKKPTKSVAAVIPKPTTVTPIKKPLLPPTASASSANDDDDDDEITIDNDDIEIIDKKKPIEEKEDTIDTKPTTTNEVHISINDDPKHPDNSFRQFRGLCTKIAEISGHLAKTSIVEQFITYGSDGESYK</sequence>
<feature type="compositionally biased region" description="Acidic residues" evidence="8">
    <location>
        <begin position="159"/>
        <end position="175"/>
    </location>
</feature>
<dbReference type="InterPro" id="IPR050191">
    <property type="entry name" value="ATP-dep_DNA_ligase"/>
</dbReference>
<evidence type="ECO:0000256" key="5">
    <source>
        <dbReference type="ARBA" id="ARBA00022771"/>
    </source>
</evidence>
<protein>
    <recommendedName>
        <fullName evidence="9">PARP-type domain-containing protein</fullName>
    </recommendedName>
</protein>
<dbReference type="EMBL" id="CAJOBD010001446">
    <property type="protein sequence ID" value="CAF3800514.1"/>
    <property type="molecule type" value="Genomic_DNA"/>
</dbReference>
<keyword evidence="3" id="KW-0436">Ligase</keyword>
<reference evidence="10" key="1">
    <citation type="submission" date="2021-02" db="EMBL/GenBank/DDBJ databases">
        <authorList>
            <person name="Nowell W R."/>
        </authorList>
    </citation>
    <scope>NUCLEOTIDE SEQUENCE</scope>
</reference>